<name>A0AAE9BPZ5_9CAUD</name>
<evidence type="ECO:0000313" key="1">
    <source>
        <dbReference type="EMBL" id="UAW01145.1"/>
    </source>
</evidence>
<proteinExistence type="predicted"/>
<evidence type="ECO:0000313" key="2">
    <source>
        <dbReference type="Proteomes" id="UP000828026"/>
    </source>
</evidence>
<dbReference type="Proteomes" id="UP000828026">
    <property type="component" value="Segment"/>
</dbReference>
<organism evidence="1 2">
    <name type="scientific">Vibrio phage BUCT194</name>
    <dbReference type="NCBI Taxonomy" id="2859072"/>
    <lineage>
        <taxon>Viruses</taxon>
        <taxon>Duplodnaviria</taxon>
        <taxon>Heunggongvirae</taxon>
        <taxon>Uroviricota</taxon>
        <taxon>Caudoviricetes</taxon>
        <taxon>Schitoviridae</taxon>
        <taxon>Varunavirus</taxon>
        <taxon>Varunavirus BUCT194</taxon>
    </lineage>
</organism>
<protein>
    <submittedName>
        <fullName evidence="1">Uncharacterized protein</fullName>
    </submittedName>
</protein>
<accession>A0AAE9BPZ5</accession>
<dbReference type="GeneID" id="77933499"/>
<keyword evidence="2" id="KW-1185">Reference proteome</keyword>
<dbReference type="KEGG" id="vg:77933499"/>
<sequence length="41" mass="4590">MKIKCSCKHAFQDKEHGKGIRVANVGVKVYTCTVCGKEHKK</sequence>
<reference evidence="1 2" key="1">
    <citation type="submission" date="2021-06" db="EMBL/GenBank/DDBJ databases">
        <authorList>
            <person name="Chen R."/>
            <person name="Qin H."/>
            <person name="He S."/>
            <person name="Han P."/>
            <person name="Xu F."/>
            <person name="Sun H."/>
            <person name="Fan H."/>
            <person name="Tong Y."/>
        </authorList>
    </citation>
    <scope>NUCLEOTIDE SEQUENCE [LARGE SCALE GENOMIC DNA]</scope>
</reference>
<dbReference type="RefSeq" id="YP_010657580.1">
    <property type="nucleotide sequence ID" value="NC_070848.1"/>
</dbReference>
<dbReference type="EMBL" id="MZ447858">
    <property type="protein sequence ID" value="UAW01145.1"/>
    <property type="molecule type" value="Genomic_DNA"/>
</dbReference>